<dbReference type="Pfam" id="PF00481">
    <property type="entry name" value="PP2C"/>
    <property type="match status" value="2"/>
</dbReference>
<evidence type="ECO:0000256" key="2">
    <source>
        <dbReference type="ARBA" id="ARBA00006702"/>
    </source>
</evidence>
<evidence type="ECO:0000313" key="12">
    <source>
        <dbReference type="EnsemblMetazoa" id="CapteP222926"/>
    </source>
</evidence>
<feature type="region of interest" description="Disordered" evidence="10">
    <location>
        <begin position="170"/>
        <end position="379"/>
    </location>
</feature>
<proteinExistence type="inferred from homology"/>
<keyword evidence="7 9" id="KW-0904">Protein phosphatase</keyword>
<evidence type="ECO:0000256" key="5">
    <source>
        <dbReference type="ARBA" id="ARBA00022801"/>
    </source>
</evidence>
<dbReference type="PROSITE" id="PS51746">
    <property type="entry name" value="PPM_2"/>
    <property type="match status" value="1"/>
</dbReference>
<evidence type="ECO:0000256" key="6">
    <source>
        <dbReference type="ARBA" id="ARBA00022842"/>
    </source>
</evidence>
<feature type="compositionally biased region" description="Acidic residues" evidence="10">
    <location>
        <begin position="316"/>
        <end position="344"/>
    </location>
</feature>
<reference evidence="12" key="3">
    <citation type="submission" date="2015-06" db="UniProtKB">
        <authorList>
            <consortium name="EnsemblMetazoa"/>
        </authorList>
    </citation>
    <scope>IDENTIFICATION</scope>
</reference>
<keyword evidence="13" id="KW-1185">Reference proteome</keyword>
<evidence type="ECO:0000313" key="13">
    <source>
        <dbReference type="Proteomes" id="UP000014760"/>
    </source>
</evidence>
<dbReference type="EC" id="3.1.3.16" evidence="3"/>
<dbReference type="OrthoDB" id="10264738at2759"/>
<keyword evidence="4" id="KW-0479">Metal-binding</keyword>
<accession>X2ATS0</accession>
<organism evidence="12 13">
    <name type="scientific">Capitella teleta</name>
    <name type="common">Polychaete worm</name>
    <dbReference type="NCBI Taxonomy" id="283909"/>
    <lineage>
        <taxon>Eukaryota</taxon>
        <taxon>Metazoa</taxon>
        <taxon>Spiralia</taxon>
        <taxon>Lophotrochozoa</taxon>
        <taxon>Annelida</taxon>
        <taxon>Polychaeta</taxon>
        <taxon>Sedentaria</taxon>
        <taxon>Scolecida</taxon>
        <taxon>Capitellidae</taxon>
        <taxon>Capitella</taxon>
    </lineage>
</organism>
<dbReference type="GO" id="GO:0004722">
    <property type="term" value="F:protein serine/threonine phosphatase activity"/>
    <property type="evidence" value="ECO:0007669"/>
    <property type="project" value="UniProtKB-EC"/>
</dbReference>
<dbReference type="SMART" id="SM00332">
    <property type="entry name" value="PP2Cc"/>
    <property type="match status" value="1"/>
</dbReference>
<feature type="compositionally biased region" description="Low complexity" evidence="10">
    <location>
        <begin position="254"/>
        <end position="296"/>
    </location>
</feature>
<dbReference type="Gene3D" id="3.60.40.10">
    <property type="entry name" value="PPM-type phosphatase domain"/>
    <property type="match status" value="2"/>
</dbReference>
<evidence type="ECO:0000256" key="8">
    <source>
        <dbReference type="ARBA" id="ARBA00023211"/>
    </source>
</evidence>
<name>X2ATS0_CAPTE</name>
<dbReference type="PANTHER" id="PTHR13832">
    <property type="entry name" value="PROTEIN PHOSPHATASE 2C"/>
    <property type="match status" value="1"/>
</dbReference>
<evidence type="ECO:0000256" key="4">
    <source>
        <dbReference type="ARBA" id="ARBA00022723"/>
    </source>
</evidence>
<dbReference type="SUPFAM" id="SSF81606">
    <property type="entry name" value="PP2C-like"/>
    <property type="match status" value="2"/>
</dbReference>
<dbReference type="InterPro" id="IPR036457">
    <property type="entry name" value="PPM-type-like_dom_sf"/>
</dbReference>
<comment type="similarity">
    <text evidence="2 9">Belongs to the PP2C family.</text>
</comment>
<dbReference type="Proteomes" id="UP000014760">
    <property type="component" value="Unassembled WGS sequence"/>
</dbReference>
<feature type="compositionally biased region" description="Acidic residues" evidence="10">
    <location>
        <begin position="356"/>
        <end position="367"/>
    </location>
</feature>
<evidence type="ECO:0000256" key="7">
    <source>
        <dbReference type="ARBA" id="ARBA00022912"/>
    </source>
</evidence>
<dbReference type="OMA" id="YCAMKLP"/>
<evidence type="ECO:0000259" key="11">
    <source>
        <dbReference type="PROSITE" id="PS51746"/>
    </source>
</evidence>
<dbReference type="InterPro" id="IPR001932">
    <property type="entry name" value="PPM-type_phosphatase-like_dom"/>
</dbReference>
<evidence type="ECO:0000256" key="1">
    <source>
        <dbReference type="ARBA" id="ARBA00001936"/>
    </source>
</evidence>
<dbReference type="AlphaFoldDB" id="X2ATS0"/>
<dbReference type="EnsemblMetazoa" id="CapteT222926">
    <property type="protein sequence ID" value="CapteP222926"/>
    <property type="gene ID" value="CapteG222926"/>
</dbReference>
<sequence>MGAYLNTPVREKESDDRDACSLRYGASSMQGWRISQEDAHNCCPDFDVDREAALFAVYDGHGGAEVAQYTAEHFPKFLLNSAAYKDGRFSQALEEAFLEFDKLLTTDEVIEKLKELAGIEHQPPHADSADGTVLFLTFPEDEERGLLIEEADMPIEKLLERYGQSKPNSNVVNAWKKKKDIQSPSIRSKQPELASAATAEDKSGIKNGESEEILNGHESASSPVSVSKQRTENKCESTSDNGVAGKSEECTGDVVSSSDVKQGSSSSASSPEPNGPCSSSSSSSAANADAATPSSNEAEAGSSSDQGASSRKAGESDSEDDSNYVDDDSDQYESCSSEEDEVEMEGFPPKFARDAGEEEEEDEDEEDKSAFMGSGEEPGADSGCTAVVALLHGLKLYVANAGDSRCVLSRDGKAIDMSEDHKPEDPIELSRINKAGGCVTMDGRVNGGLNLSRAIGDHCYKQNTALTLQEQMITSLPDIKCLSLEPTDEFMVLACDGIWNVMSSQDVVSYVRERIQAGTQKLSAICEELFEACLAPDTSGDGTGCDNMTCIIGFDVPEAKKLCLEQADSSNGSKED</sequence>
<reference evidence="13" key="1">
    <citation type="submission" date="2012-12" db="EMBL/GenBank/DDBJ databases">
        <authorList>
            <person name="Hellsten U."/>
            <person name="Grimwood J."/>
            <person name="Chapman J.A."/>
            <person name="Shapiro H."/>
            <person name="Aerts A."/>
            <person name="Otillar R.P."/>
            <person name="Terry A.Y."/>
            <person name="Boore J.L."/>
            <person name="Simakov O."/>
            <person name="Marletaz F."/>
            <person name="Cho S.-J."/>
            <person name="Edsinger-Gonzales E."/>
            <person name="Havlak P."/>
            <person name="Kuo D.-H."/>
            <person name="Larsson T."/>
            <person name="Lv J."/>
            <person name="Arendt D."/>
            <person name="Savage R."/>
            <person name="Osoegawa K."/>
            <person name="de Jong P."/>
            <person name="Lindberg D.R."/>
            <person name="Seaver E.C."/>
            <person name="Weisblat D.A."/>
            <person name="Putnam N.H."/>
            <person name="Grigoriev I.V."/>
            <person name="Rokhsar D.S."/>
        </authorList>
    </citation>
    <scope>NUCLEOTIDE SEQUENCE</scope>
    <source>
        <strain evidence="13">I ESC-2004</strain>
    </source>
</reference>
<dbReference type="InterPro" id="IPR015655">
    <property type="entry name" value="PP2C"/>
</dbReference>
<keyword evidence="8" id="KW-0464">Manganese</keyword>
<evidence type="ECO:0000256" key="10">
    <source>
        <dbReference type="SAM" id="MobiDB-lite"/>
    </source>
</evidence>
<dbReference type="GO" id="GO:0046872">
    <property type="term" value="F:metal ion binding"/>
    <property type="evidence" value="ECO:0007669"/>
    <property type="project" value="UniProtKB-KW"/>
</dbReference>
<dbReference type="PROSITE" id="PS01032">
    <property type="entry name" value="PPM_1"/>
    <property type="match status" value="1"/>
</dbReference>
<evidence type="ECO:0000256" key="9">
    <source>
        <dbReference type="RuleBase" id="RU003465"/>
    </source>
</evidence>
<feature type="compositionally biased region" description="Polar residues" evidence="10">
    <location>
        <begin position="218"/>
        <end position="228"/>
    </location>
</feature>
<dbReference type="HOGENOM" id="CLU_013173_13_1_1"/>
<feature type="domain" description="PPM-type phosphatase" evidence="11">
    <location>
        <begin position="23"/>
        <end position="555"/>
    </location>
</feature>
<comment type="cofactor">
    <cofactor evidence="1">
        <name>Mn(2+)</name>
        <dbReference type="ChEBI" id="CHEBI:29035"/>
    </cofactor>
</comment>
<dbReference type="CDD" id="cd00143">
    <property type="entry name" value="PP2Cc"/>
    <property type="match status" value="1"/>
</dbReference>
<evidence type="ECO:0000256" key="3">
    <source>
        <dbReference type="ARBA" id="ARBA00013081"/>
    </source>
</evidence>
<dbReference type="PANTHER" id="PTHR13832:SF803">
    <property type="entry name" value="PROTEIN PHOSPHATASE 1G"/>
    <property type="match status" value="1"/>
</dbReference>
<protein>
    <recommendedName>
        <fullName evidence="3">protein-serine/threonine phosphatase</fullName>
        <ecNumber evidence="3">3.1.3.16</ecNumber>
    </recommendedName>
</protein>
<reference evidence="13" key="2">
    <citation type="journal article" date="2013" name="Nature">
        <title>Insights into bilaterian evolution from three spiralian genomes.</title>
        <authorList>
            <person name="Simakov O."/>
            <person name="Marletaz F."/>
            <person name="Cho S.J."/>
            <person name="Edsinger-Gonzales E."/>
            <person name="Havlak P."/>
            <person name="Hellsten U."/>
            <person name="Kuo D.H."/>
            <person name="Larsson T."/>
            <person name="Lv J."/>
            <person name="Arendt D."/>
            <person name="Savage R."/>
            <person name="Osoegawa K."/>
            <person name="de Jong P."/>
            <person name="Grimwood J."/>
            <person name="Chapman J.A."/>
            <person name="Shapiro H."/>
            <person name="Aerts A."/>
            <person name="Otillar R.P."/>
            <person name="Terry A.Y."/>
            <person name="Boore J.L."/>
            <person name="Grigoriev I.V."/>
            <person name="Lindberg D.R."/>
            <person name="Seaver E.C."/>
            <person name="Weisblat D.A."/>
            <person name="Putnam N.H."/>
            <person name="Rokhsar D.S."/>
        </authorList>
    </citation>
    <scope>NUCLEOTIDE SEQUENCE</scope>
    <source>
        <strain evidence="13">I ESC-2004</strain>
    </source>
</reference>
<keyword evidence="6" id="KW-0460">Magnesium</keyword>
<dbReference type="EMBL" id="AMQN01000147">
    <property type="status" value="NOT_ANNOTATED_CDS"/>
    <property type="molecule type" value="Genomic_DNA"/>
</dbReference>
<dbReference type="InterPro" id="IPR000222">
    <property type="entry name" value="PP2C_BS"/>
</dbReference>
<keyword evidence="5 9" id="KW-0378">Hydrolase</keyword>